<evidence type="ECO:0000313" key="3">
    <source>
        <dbReference type="EMBL" id="RHL31611.1"/>
    </source>
</evidence>
<dbReference type="Proteomes" id="UP000284495">
    <property type="component" value="Unassembled WGS sequence"/>
</dbReference>
<evidence type="ECO:0000313" key="4">
    <source>
        <dbReference type="Proteomes" id="UP000284495"/>
    </source>
</evidence>
<feature type="domain" description="Glutaminase A N-terminal" evidence="2">
    <location>
        <begin position="254"/>
        <end position="324"/>
    </location>
</feature>
<dbReference type="RefSeq" id="WP_118219564.1">
    <property type="nucleotide sequence ID" value="NZ_JAQEAW010000053.1"/>
</dbReference>
<accession>A0A415K5S8</accession>
<dbReference type="EMBL" id="QROO01000061">
    <property type="protein sequence ID" value="RHL31611.1"/>
    <property type="molecule type" value="Genomic_DNA"/>
</dbReference>
<evidence type="ECO:0000259" key="2">
    <source>
        <dbReference type="Pfam" id="PF17168"/>
    </source>
</evidence>
<dbReference type="Pfam" id="PF17168">
    <property type="entry name" value="DUF5127"/>
    <property type="match status" value="1"/>
</dbReference>
<sequence>MEIRMNGRLTTIVKRIIEGVSCVSLICICSCSCSDSRNIPFSGVSSVGHVDWTVSPGLSTFPLTGIVRVDGKTYRFCGGDSLRMFPLASFSEDDISGWECKYTFLFPGKGWEQPGCDESSWQSGRGGFGFGYEDYPVHTAWVADNLYVRRQFEVTDKEALRGHKMYVRYVCDDQLTIYCNGQYWFKKECFTPSAECHVLTDEDMEAIRTGDNLLAVYGRNTGGPALMDFGLYVENKTYADADTALLQYVDIQATQAHYVFQCGDLHLRLDFVSSSMSEQWNMTGWPVGFVSYRIEGDDDGTHEVEILFDMDVKCMFGKAKAESRVDGGWRLVRCEGLHLAMKEGAAFTSEEGHIVLSQKLGVENGYEGILVVGYEEGEHLLFAGESLHPVWNGNGERTMNRLMQSVGNHYQEIKADCDRLDCKWNSKAFGKRDTVFARQMLPAYRDFVASHRFFLSSDNKLFCFADTLGNVRDAYESFPVLSFFHRIDWMKALLEPVFEYCGSSCWQRKHPPYDMGLYPVASRQVKEGNSVVETTADMLEMVLAIVEEEQDFAFAGMHWAVLCQWADFLENYTIRNVASSDASLERTKKEQGLSAYRELVRWKEKG</sequence>
<dbReference type="InterPro" id="IPR033433">
    <property type="entry name" value="GtaA_N"/>
</dbReference>
<gene>
    <name evidence="3" type="ORF">DW027_26485</name>
</gene>
<organism evidence="3 4">
    <name type="scientific">Bacteroides xylanisolvens</name>
    <dbReference type="NCBI Taxonomy" id="371601"/>
    <lineage>
        <taxon>Bacteria</taxon>
        <taxon>Pseudomonadati</taxon>
        <taxon>Bacteroidota</taxon>
        <taxon>Bacteroidia</taxon>
        <taxon>Bacteroidales</taxon>
        <taxon>Bacteroidaceae</taxon>
        <taxon>Bacteroides</taxon>
    </lineage>
</organism>
<dbReference type="InterPro" id="IPR052743">
    <property type="entry name" value="Glutaminase_GtaA"/>
</dbReference>
<evidence type="ECO:0000259" key="1">
    <source>
        <dbReference type="Pfam" id="PF16335"/>
    </source>
</evidence>
<dbReference type="Pfam" id="PF16335">
    <property type="entry name" value="GtaA_6_Hairpin"/>
    <property type="match status" value="1"/>
</dbReference>
<reference evidence="3 4" key="1">
    <citation type="submission" date="2018-08" db="EMBL/GenBank/DDBJ databases">
        <title>A genome reference for cultivated species of the human gut microbiota.</title>
        <authorList>
            <person name="Zou Y."/>
            <person name="Xue W."/>
            <person name="Luo G."/>
        </authorList>
    </citation>
    <scope>NUCLEOTIDE SEQUENCE [LARGE SCALE GENOMIC DNA]</scope>
    <source>
        <strain evidence="3 4">AF38-2</strain>
    </source>
</reference>
<dbReference type="Gene3D" id="2.60.120.260">
    <property type="entry name" value="Galactose-binding domain-like"/>
    <property type="match status" value="1"/>
</dbReference>
<feature type="domain" description="Glutaminase A central" evidence="1">
    <location>
        <begin position="443"/>
        <end position="574"/>
    </location>
</feature>
<comment type="caution">
    <text evidence="3">The sequence shown here is derived from an EMBL/GenBank/DDBJ whole genome shotgun (WGS) entry which is preliminary data.</text>
</comment>
<dbReference type="InterPro" id="IPR032514">
    <property type="entry name" value="GtaA_central"/>
</dbReference>
<dbReference type="PANTHER" id="PTHR31987:SF1">
    <property type="entry name" value="GLUTAMINASE A"/>
    <property type="match status" value="1"/>
</dbReference>
<dbReference type="PANTHER" id="PTHR31987">
    <property type="entry name" value="GLUTAMINASE A-RELATED"/>
    <property type="match status" value="1"/>
</dbReference>
<name>A0A415K5S8_9BACE</name>
<proteinExistence type="predicted"/>
<protein>
    <submittedName>
        <fullName evidence="3">DUF4965 domain-containing protein</fullName>
    </submittedName>
</protein>
<dbReference type="AlphaFoldDB" id="A0A415K5S8"/>